<feature type="domain" description="FAT" evidence="4">
    <location>
        <begin position="2662"/>
        <end position="3225"/>
    </location>
</feature>
<feature type="domain" description="FATC" evidence="5">
    <location>
        <begin position="3950"/>
        <end position="3982"/>
    </location>
</feature>
<reference evidence="6" key="1">
    <citation type="journal article" date="2022" name="IScience">
        <title>Evolution of zygomycete secretomes and the origins of terrestrial fungal ecologies.</title>
        <authorList>
            <person name="Chang Y."/>
            <person name="Wang Y."/>
            <person name="Mondo S."/>
            <person name="Ahrendt S."/>
            <person name="Andreopoulos W."/>
            <person name="Barry K."/>
            <person name="Beard J."/>
            <person name="Benny G.L."/>
            <person name="Blankenship S."/>
            <person name="Bonito G."/>
            <person name="Cuomo C."/>
            <person name="Desiro A."/>
            <person name="Gervers K.A."/>
            <person name="Hundley H."/>
            <person name="Kuo A."/>
            <person name="LaButti K."/>
            <person name="Lang B.F."/>
            <person name="Lipzen A."/>
            <person name="O'Donnell K."/>
            <person name="Pangilinan J."/>
            <person name="Reynolds N."/>
            <person name="Sandor L."/>
            <person name="Smith M.E."/>
            <person name="Tsang A."/>
            <person name="Grigoriev I.V."/>
            <person name="Stajich J.E."/>
            <person name="Spatafora J.W."/>
        </authorList>
    </citation>
    <scope>NUCLEOTIDE SEQUENCE</scope>
    <source>
        <strain evidence="6">RSA 2281</strain>
    </source>
</reference>
<feature type="region of interest" description="Disordered" evidence="2">
    <location>
        <begin position="3287"/>
        <end position="3445"/>
    </location>
</feature>
<dbReference type="GO" id="GO:0006355">
    <property type="term" value="P:regulation of DNA-templated transcription"/>
    <property type="evidence" value="ECO:0007669"/>
    <property type="project" value="TreeGrafter"/>
</dbReference>
<dbReference type="Pfam" id="PF20175">
    <property type="entry name" value="Tra1_central"/>
    <property type="match status" value="1"/>
</dbReference>
<dbReference type="InterPro" id="IPR003152">
    <property type="entry name" value="FATC_dom"/>
</dbReference>
<accession>A0AAD5PCH3</accession>
<feature type="compositionally biased region" description="Low complexity" evidence="2">
    <location>
        <begin position="3436"/>
        <end position="3445"/>
    </location>
</feature>
<protein>
    <recommendedName>
        <fullName evidence="8">Non-specific serine/threonine protein kinase</fullName>
    </recommendedName>
</protein>
<feature type="compositionally biased region" description="Low complexity" evidence="2">
    <location>
        <begin position="2067"/>
        <end position="2101"/>
    </location>
</feature>
<feature type="region of interest" description="Disordered" evidence="2">
    <location>
        <begin position="992"/>
        <end position="1031"/>
    </location>
</feature>
<dbReference type="InterPro" id="IPR036940">
    <property type="entry name" value="PI3/4_kinase_cat_sf"/>
</dbReference>
<dbReference type="Pfam" id="PF20206">
    <property type="entry name" value="Tra1_ring"/>
    <property type="match status" value="1"/>
</dbReference>
<feature type="domain" description="PI3K/PI4K catalytic" evidence="3">
    <location>
        <begin position="3619"/>
        <end position="3947"/>
    </location>
</feature>
<gene>
    <name evidence="6" type="ORF">BDA99DRAFT_560876</name>
</gene>
<dbReference type="InterPro" id="IPR011009">
    <property type="entry name" value="Kinase-like_dom_sf"/>
</dbReference>
<dbReference type="GO" id="GO:0035267">
    <property type="term" value="C:NuA4 histone acetyltransferase complex"/>
    <property type="evidence" value="ECO:0007669"/>
    <property type="project" value="TreeGrafter"/>
</dbReference>
<dbReference type="PROSITE" id="PS51190">
    <property type="entry name" value="FATC"/>
    <property type="match status" value="1"/>
</dbReference>
<dbReference type="PANTHER" id="PTHR11139">
    <property type="entry name" value="ATAXIA TELANGIECTASIA MUTATED ATM -RELATED"/>
    <property type="match status" value="1"/>
</dbReference>
<name>A0AAD5PCH3_9FUNG</name>
<dbReference type="Proteomes" id="UP001209540">
    <property type="component" value="Unassembled WGS sequence"/>
</dbReference>
<feature type="region of interest" description="Disordered" evidence="2">
    <location>
        <begin position="2029"/>
        <end position="2112"/>
    </location>
</feature>
<dbReference type="GO" id="GO:0000124">
    <property type="term" value="C:SAGA complex"/>
    <property type="evidence" value="ECO:0007669"/>
    <property type="project" value="TreeGrafter"/>
</dbReference>
<dbReference type="EMBL" id="JAIXMP010000017">
    <property type="protein sequence ID" value="KAI9259441.1"/>
    <property type="molecule type" value="Genomic_DNA"/>
</dbReference>
<evidence type="ECO:0008006" key="8">
    <source>
        <dbReference type="Google" id="ProtNLM"/>
    </source>
</evidence>
<dbReference type="GO" id="GO:0005634">
    <property type="term" value="C:nucleus"/>
    <property type="evidence" value="ECO:0007669"/>
    <property type="project" value="TreeGrafter"/>
</dbReference>
<dbReference type="PANTHER" id="PTHR11139:SF1">
    <property type="entry name" value="TRANSFORMATION_TRANSCRIPTION DOMAIN-ASSOCIATED PROTEIN"/>
    <property type="match status" value="1"/>
</dbReference>
<feature type="compositionally biased region" description="Polar residues" evidence="2">
    <location>
        <begin position="3358"/>
        <end position="3390"/>
    </location>
</feature>
<dbReference type="CDD" id="cd05163">
    <property type="entry name" value="PIKK_TRRAP"/>
    <property type="match status" value="1"/>
</dbReference>
<dbReference type="InterPro" id="IPR003151">
    <property type="entry name" value="PIK-rel_kinase_FAT"/>
</dbReference>
<dbReference type="SUPFAM" id="SSF48371">
    <property type="entry name" value="ARM repeat"/>
    <property type="match status" value="4"/>
</dbReference>
<feature type="compositionally biased region" description="Polar residues" evidence="2">
    <location>
        <begin position="3247"/>
        <end position="3258"/>
    </location>
</feature>
<dbReference type="Pfam" id="PF02260">
    <property type="entry name" value="FATC"/>
    <property type="match status" value="1"/>
</dbReference>
<sequence length="3982" mass="451462">MTTTLEVYAHRLGDPKLAVSLKVTIANELRDQVEIFQTLEYPRFLQTLIPVFIDILQNGSPVFISNAPEQKLRNIILEIIYRLPQTEPLKEHASELCKTLMHLLRVENEENAVVCVKIIIDLHRSFRHVLEDQVQPFLDIVQEIYQNMEQTVKDAFDAPTTPAGAVTPGPHPLLAASPRPMSPAADTPETPSKVLPKGLFSFKVLTECPIIVVLLFQSHRRYAGENIMKFVPLIFQTLKLEARPQQEASAQARARGEVFVGVSPEIRNRTVYNDFLVAQVKTMSFLAYILRSYNQVLRPYQNQIPEFVLRLLRECPPESSATRKELLVATRHILSTDFRHSFVSKIDLLLNEKVLIGTGVTSHDTLRPLAYSMLADLVHHIRSDLTPQQLLRTVCIYSRNLHDATLAPSIQTMCGKLLLNLIDCIIKIPSKEEGRALLMRILDAFASKFAALNIQFKSCLRHYKKKKRADSTTESDMDTTINELEDFDFDKKRSIHTATFIPDSSHDGIKDGRFLFRNLALGLKPLFIGLRHCNPQPPAGLEASPQTYGQFARGFSQDDVETFLRLFREGLVCFEYYNVDNYGSDCSPPSYGRSDSSERSESSIGSNELSLKLGTQAAAEKEILDMFSIVFTLIDPAVFQEIFASQIVFFFERMLVNPMLIHIAQYFLVTELSSQGFAGILFRFLIDRIERLGDDDMHYSAVMLHLFRLAFMAVNLFPDANESILQPYLANLVMSCFKLSAKAKEPANYFLLLRALFKSIGGGRFELLYKEVSPLLQILLENLNSLLTLAHKPEMRNLFVELCLAVPVRLSTLLPYLPYLMRPLVIALQADQELVSQGLRTMELCNDNLNPEFLDHIMAPVMKELMDALWSHLKPLPYNQQHSHAAMRILGKLGGRNRRMLKSPPKLEYNPRIESGVSVEVTFDPNTTPYTLPLDKSMQVAARTLERSDVSPFYKKYAYDFLKSSLILMLELDEGTDELPKALYRRVKEQLLDGSEDEEANNGSSGSSGENNEEQQNNSGGDKTGATSEGESTVVGNALSENGLKPKRLSGNGYTKYLSKRLAQEEALRTIFVSIMKASTIPTLKDEAWEFFQNICRHFTLLHIGEAMDASEGGKKPLSDMMEERLAVQNLNTTILVDTVVEVISSEDARLRKRAEQILQLCFDTAVTVLGGKESVSRLPIFRVFASQFCSCCYKQEWYKKRGGCLGISIMSAQLDMGIKWMREHELDFIRSLLFVLKDASPEMANINTAEATQTLSHVLKVCNRPDEEESQEVQQKFHHLISLLLSELSNSNSAVRETIQSSFQLLADLTGNEVTELLAPVRERLVAPIFAKPLRALPFAMQIGHIDAITYCLTLRPPFLEFNEELIRLLHEALALADAEDQALVSRSSQYKNATSLMNLRIVCIKLLSAAMACSDFSSQRQTHTRARIIQVFFKSLYSKSPEVVEAAHRGLKQVLAQQHKLPKELLQQGLRPILTTLSNHKTLSVPGLEGLARLLELLTNYFKVEIGKKLLDHLKQWADPKVLQEAAGKSLNENHEVKIIVAILNIFHLLPAAAHIFLNDLVTVVIDMEKDIRRTVSSPFRPNLIKYLNRYPAETVAYFYERLDLPQHSRLFVDILGTENATPLRDEVAKSPQELVNKTFNVSENAIMHYQGVLIVRQMIKYEPDWLANQKEVLSCLLTLWRSPARFEDMKKEDQQGIQATRESFYLAQIFIAYLRSSQDDIEVVFDLVALFAHETIMDLSFLRAFFLEDVAMKFTPARKRKMMDKFLQLFSDSSYSNALKMMALRHVINPALLVAFNTDKGRYTEVFDMKMMEQLDFKLWGQLTKESLDDNRYAKDSLRIELLQLTAMIVQYAPQLLADLRKEVIKFGWNYLRLEDATSKQSAYVLIARFIAAYETPSKIAIQIYQALLRAHLSEARNLVKQGLDILAPVLPKRVPLNNGERVPTWVRLTRKVVVEDTHSISQMVNVYQLLVRQPDLFYDYREHFLPQIVNTLPKLGLFQNATPEHKLLTVELAELILKWERKRLESQPAQEEGGSSDAPMSPKRKAGTAESDATSRKKLRSETGAPATPASATTPVALTNATTPSATTPAASCSSPAIGNRDATGDKDKEFAPNLALRESLIGYLVRLACTIYNPQDVIQRRLVQRVLELMKEFLTDTMWSDVHVKFSHLERTLTVKDMSEILIPSVCSALEVLNTDIAHKPNEWFIVNMNQLYRLLETSIKSDHVRIQNVLHPVLVRIFQAIHGTTPTENAEQDQQHPDVAAFISLVNSTITDGMGSMSNNGIYAVLKLLQAASSSRSEHLDQFIPGIIKLLQKLTKEHMIPPSHAGSSVVGQDSSGNLLILVLMLLKKRISHLGDQRRWFLTYSIQLIEKSSDINLLRTMLEMLSEWTLDKTETFPTIKEKAGMLVKMMMVEHRNDQSLTEEYLDLVLKIYSNSSFARSELTVRLENAFLLGTRSDNPQIRTQFMRVFDRSIARTLYARLSYIIGVQNWEFLAQSFWLHQALDLLLGVVKTNPSVSLPHSLKIKSIKIVGGSGTHQQQESEGGMDVDVPEPVQELVSKHQAFLKELQGYDVNNAVSAVRQLQYLDDELTRDIWIDLFPMCWTSLSGTERHDMTKLLINLLTKDYHSKQAERRPNVIQALLAGIARTPSTMKFPPHLIKFLGKTHDAWHTAMEILQQPGVIGRVNEASKDDQNNRERTLDALAELYSDLSEEDMFDGLWRRRSTYSETNVAVSCEQSGMWMQAQNMYENAQIKARSGVLPFTESEYMLWEDHWIACTQKLQQWDILTDLAKHDGNMNLLLECSWRLSDWTAERELLEQSLQQVSDTPTPRHKVFEAFLSLIKSQTNEDRLSEFTRICEEGVQLSLRKWHALPPIVAQSHIPLLQSFQQFLELQEASQIFNSLMSTTAQNLDQRSQDLRSLLGTWRERLPNMWDDINVWSDLVAWRQHIFSAINRTYLPLIPLLQPQNGPPNTSTGNSFAYRGYHETAWIINRFAHVARKHQLYDVCINYLTKIYTLPNIEIQEAFLKLREQAKCYYQNPNELTAGLDVINNTNLMYFTHQQKAEFFTLKGMFLARLNHFNEANEAFVNAVQIDLSLPRAWAEWGRYNDRRLKENPKDLSWANNAVSCYLQAAGIYKNAKARKYLLRVLWLLSLDDPNGTISMAFDGYKGEWPVWYWITFIPQLLTALQHREARHARAILIRIAKQYPQALHFQLRTAKEELMKRAPSTQSMESMPSSMPSSNEGLSINTNTGAANKVKEEPMTPSATVADAKAMAALKAAADNASTNEGGNGESSSAATGTAAATVPQGNQNNEVPNAEGSGGITAMDEDKSKESGAGDEKKDAAVKQEDTNGDATAPNQNTGDNSNKGDNDQSVPQSQEGSQTPAAAAAAAAVAQAASNDKAQQHPQQQQQSTGNGVRPNNPAMGGVPPGVGMTMPGLTTGTHPLDEIMAMLKTGYPLLALSMETMVDQIQLKFKPLADEDMYRLVVALYNEGAQQLLTRLTNPGDTLQLTQSTVNNIVRFADSLYPGHMKTAFYNDFAKVKLNLEEYVAKLRLWRDKFEAMLDARPRKQKLEALSCYLAEFHHARFDDVEIPGQYLLLKDNANDFLRIDRFMPEVEFIRWVGTCSRRLTIRGHDGSLHPFLIQNPAPRHLRREERLMQLFRLLNGVLERRKESRMRNLSFHLPIIVPLAPNVRIVQDDPSNYTLHDIYEDYCDDVNMHKDDPLAYYADKLKNNISNTTNKDVVAQKTELLNLRMEINDEISNNMVPSNILSKYMLRTMNSYTDYYMLRKQFTAQYATATFMTYIFSVGQRTPYRIAVSRNTGDVWMMEFVPSFNQTNATFGNGELVPFRFTPNIQEFITPVGIEGPFTSCLVATARCLTEPELELDQYLGPFVRDELMTWHTANNRNITDAQFKERAASNVMQIVAKAQFLSCKADREKTINANKPTNQNVIDLISQASNPQKMAQMDCTWMPWL</sequence>
<comment type="similarity">
    <text evidence="1">Belongs to the PI3/PI4-kinase family. TRA1 subfamily.</text>
</comment>
<dbReference type="InterPro" id="IPR016024">
    <property type="entry name" value="ARM-type_fold"/>
</dbReference>
<dbReference type="Pfam" id="PF00454">
    <property type="entry name" value="PI3_PI4_kinase"/>
    <property type="match status" value="1"/>
</dbReference>
<keyword evidence="7" id="KW-1185">Reference proteome</keyword>
<evidence type="ECO:0000256" key="1">
    <source>
        <dbReference type="ARBA" id="ARBA00007234"/>
    </source>
</evidence>
<dbReference type="SUPFAM" id="SSF56112">
    <property type="entry name" value="Protein kinase-like (PK-like)"/>
    <property type="match status" value="1"/>
</dbReference>
<evidence type="ECO:0000259" key="5">
    <source>
        <dbReference type="PROSITE" id="PS51190"/>
    </source>
</evidence>
<dbReference type="InterPro" id="IPR014009">
    <property type="entry name" value="PIK_FAT"/>
</dbReference>
<dbReference type="InterPro" id="IPR046807">
    <property type="entry name" value="Tra1_central"/>
</dbReference>
<evidence type="ECO:0000313" key="6">
    <source>
        <dbReference type="EMBL" id="KAI9259441.1"/>
    </source>
</evidence>
<dbReference type="Pfam" id="PF02259">
    <property type="entry name" value="FAT"/>
    <property type="match status" value="1"/>
</dbReference>
<dbReference type="Gene3D" id="1.10.1070.11">
    <property type="entry name" value="Phosphatidylinositol 3-/4-kinase, catalytic domain"/>
    <property type="match status" value="1"/>
</dbReference>
<comment type="caution">
    <text evidence="6">The sequence shown here is derived from an EMBL/GenBank/DDBJ whole genome shotgun (WGS) entry which is preliminary data.</text>
</comment>
<dbReference type="SMART" id="SM01343">
    <property type="entry name" value="FATC"/>
    <property type="match status" value="1"/>
</dbReference>
<evidence type="ECO:0000259" key="4">
    <source>
        <dbReference type="PROSITE" id="PS51189"/>
    </source>
</evidence>
<feature type="compositionally biased region" description="Basic and acidic residues" evidence="2">
    <location>
        <begin position="3333"/>
        <end position="3355"/>
    </location>
</feature>
<feature type="region of interest" description="Disordered" evidence="2">
    <location>
        <begin position="3228"/>
        <end position="3267"/>
    </location>
</feature>
<dbReference type="InterPro" id="IPR000403">
    <property type="entry name" value="PI3/4_kinase_cat_dom"/>
</dbReference>
<organism evidence="6 7">
    <name type="scientific">Phascolomyces articulosus</name>
    <dbReference type="NCBI Taxonomy" id="60185"/>
    <lineage>
        <taxon>Eukaryota</taxon>
        <taxon>Fungi</taxon>
        <taxon>Fungi incertae sedis</taxon>
        <taxon>Mucoromycota</taxon>
        <taxon>Mucoromycotina</taxon>
        <taxon>Mucoromycetes</taxon>
        <taxon>Mucorales</taxon>
        <taxon>Lichtheimiaceae</taxon>
        <taxon>Phascolomyces</taxon>
    </lineage>
</organism>
<dbReference type="PROSITE" id="PS51189">
    <property type="entry name" value="FAT"/>
    <property type="match status" value="1"/>
</dbReference>
<reference evidence="6" key="2">
    <citation type="submission" date="2023-02" db="EMBL/GenBank/DDBJ databases">
        <authorList>
            <consortium name="DOE Joint Genome Institute"/>
            <person name="Mondo S.J."/>
            <person name="Chang Y."/>
            <person name="Wang Y."/>
            <person name="Ahrendt S."/>
            <person name="Andreopoulos W."/>
            <person name="Barry K."/>
            <person name="Beard J."/>
            <person name="Benny G.L."/>
            <person name="Blankenship S."/>
            <person name="Bonito G."/>
            <person name="Cuomo C."/>
            <person name="Desiro A."/>
            <person name="Gervers K.A."/>
            <person name="Hundley H."/>
            <person name="Kuo A."/>
            <person name="LaButti K."/>
            <person name="Lang B.F."/>
            <person name="Lipzen A."/>
            <person name="O'Donnell K."/>
            <person name="Pangilinan J."/>
            <person name="Reynolds N."/>
            <person name="Sandor L."/>
            <person name="Smith M.W."/>
            <person name="Tsang A."/>
            <person name="Grigoriev I.V."/>
            <person name="Stajich J.E."/>
            <person name="Spatafora J.W."/>
        </authorList>
    </citation>
    <scope>NUCLEOTIDE SEQUENCE</scope>
    <source>
        <strain evidence="6">RSA 2281</strain>
    </source>
</reference>
<feature type="compositionally biased region" description="Low complexity" evidence="2">
    <location>
        <begin position="3391"/>
        <end position="3403"/>
    </location>
</feature>
<dbReference type="InterPro" id="IPR046805">
    <property type="entry name" value="Tra1_ring"/>
</dbReference>
<feature type="region of interest" description="Disordered" evidence="2">
    <location>
        <begin position="160"/>
        <end position="190"/>
    </location>
</feature>
<evidence type="ECO:0000259" key="3">
    <source>
        <dbReference type="PROSITE" id="PS50290"/>
    </source>
</evidence>
<dbReference type="InterPro" id="IPR050517">
    <property type="entry name" value="DDR_Repair_Kinase"/>
</dbReference>
<proteinExistence type="inferred from homology"/>
<evidence type="ECO:0000313" key="7">
    <source>
        <dbReference type="Proteomes" id="UP001209540"/>
    </source>
</evidence>
<evidence type="ECO:0000256" key="2">
    <source>
        <dbReference type="SAM" id="MobiDB-lite"/>
    </source>
</evidence>
<dbReference type="PROSITE" id="PS50290">
    <property type="entry name" value="PI3_4_KINASE_3"/>
    <property type="match status" value="1"/>
</dbReference>
<feature type="compositionally biased region" description="Low complexity" evidence="2">
    <location>
        <begin position="3231"/>
        <end position="3246"/>
    </location>
</feature>
<dbReference type="GO" id="GO:0006281">
    <property type="term" value="P:DNA repair"/>
    <property type="evidence" value="ECO:0007669"/>
    <property type="project" value="TreeGrafter"/>
</dbReference>
<feature type="compositionally biased region" description="Low complexity" evidence="2">
    <location>
        <begin position="3287"/>
        <end position="3310"/>
    </location>
</feature>
<feature type="compositionally biased region" description="Low complexity" evidence="2">
    <location>
        <begin position="1001"/>
        <end position="1021"/>
    </location>
</feature>
<dbReference type="SMART" id="SM00146">
    <property type="entry name" value="PI3Kc"/>
    <property type="match status" value="1"/>
</dbReference>